<dbReference type="InterPro" id="IPR009057">
    <property type="entry name" value="Homeodomain-like_sf"/>
</dbReference>
<dbReference type="Pfam" id="PF12833">
    <property type="entry name" value="HTH_18"/>
    <property type="match status" value="1"/>
</dbReference>
<dbReference type="InterPro" id="IPR018062">
    <property type="entry name" value="HTH_AraC-typ_CS"/>
</dbReference>
<sequence>MFKDTQTSTATAVRPKDSLGCLSSQLHKDLELDTGEFKFLRKCTRDDKTSAIDMPGSDRGFLIGVSLKVGHRRRIFSGHRWTAHDFDTGSVYIRDFAEDYRAELQGGFDFLLVELSRAFITNTCYERSGTNTPGLSSVAGRKDPILAHLAQVLALTLDSQSEASPLFVEQLGVTIGTHLLDRYGNAPSQSNQKNRRLSGLHEARAKDMLLAKAQENVSIEEIANACNLSRSYFIRAFRETTDRTPHQWLLERRIDRARDLLKHSDSSLSEIAVACGFSDQSHFTRTFSQMVGTPPGSWRRQVRR</sequence>
<dbReference type="PROSITE" id="PS01124">
    <property type="entry name" value="HTH_ARAC_FAMILY_2"/>
    <property type="match status" value="1"/>
</dbReference>
<evidence type="ECO:0000259" key="4">
    <source>
        <dbReference type="PROSITE" id="PS01124"/>
    </source>
</evidence>
<protein>
    <submittedName>
        <fullName evidence="5">HTH-type transcriptional activator RhaR</fullName>
    </submittedName>
</protein>
<reference evidence="5 6" key="1">
    <citation type="submission" date="2021-02" db="EMBL/GenBank/DDBJ databases">
        <authorList>
            <person name="Vanwijnsberghe S."/>
        </authorList>
    </citation>
    <scope>NUCLEOTIDE SEQUENCE [LARGE SCALE GENOMIC DNA]</scope>
    <source>
        <strain evidence="5 6">R-69776</strain>
    </source>
</reference>
<feature type="domain" description="HTH araC/xylS-type" evidence="4">
    <location>
        <begin position="203"/>
        <end position="301"/>
    </location>
</feature>
<evidence type="ECO:0000256" key="2">
    <source>
        <dbReference type="ARBA" id="ARBA00023125"/>
    </source>
</evidence>
<dbReference type="RefSeq" id="WP_054042061.1">
    <property type="nucleotide sequence ID" value="NZ_CAJNBH010000014.1"/>
</dbReference>
<dbReference type="Gene3D" id="1.10.10.60">
    <property type="entry name" value="Homeodomain-like"/>
    <property type="match status" value="2"/>
</dbReference>
<dbReference type="PANTHER" id="PTHR46796">
    <property type="entry name" value="HTH-TYPE TRANSCRIPTIONAL ACTIVATOR RHAS-RELATED"/>
    <property type="match status" value="1"/>
</dbReference>
<name>A0ABM8S559_9BURK</name>
<dbReference type="SMART" id="SM00342">
    <property type="entry name" value="HTH_ARAC"/>
    <property type="match status" value="1"/>
</dbReference>
<keyword evidence="6" id="KW-1185">Reference proteome</keyword>
<dbReference type="EMBL" id="CAJNBH010000014">
    <property type="protein sequence ID" value="CAE6789609.1"/>
    <property type="molecule type" value="Genomic_DNA"/>
</dbReference>
<organism evidence="5 6">
    <name type="scientific">Paraburkholderia nemoris</name>
    <dbReference type="NCBI Taxonomy" id="2793076"/>
    <lineage>
        <taxon>Bacteria</taxon>
        <taxon>Pseudomonadati</taxon>
        <taxon>Pseudomonadota</taxon>
        <taxon>Betaproteobacteria</taxon>
        <taxon>Burkholderiales</taxon>
        <taxon>Burkholderiaceae</taxon>
        <taxon>Paraburkholderia</taxon>
    </lineage>
</organism>
<dbReference type="InterPro" id="IPR018060">
    <property type="entry name" value="HTH_AraC"/>
</dbReference>
<dbReference type="PRINTS" id="PR00032">
    <property type="entry name" value="HTHARAC"/>
</dbReference>
<dbReference type="InterPro" id="IPR050204">
    <property type="entry name" value="AraC_XylS_family_regulators"/>
</dbReference>
<proteinExistence type="predicted"/>
<keyword evidence="2" id="KW-0238">DNA-binding</keyword>
<evidence type="ECO:0000313" key="6">
    <source>
        <dbReference type="Proteomes" id="UP000673821"/>
    </source>
</evidence>
<dbReference type="InterPro" id="IPR020449">
    <property type="entry name" value="Tscrpt_reg_AraC-type_HTH"/>
</dbReference>
<accession>A0ABM8S559</accession>
<dbReference type="SUPFAM" id="SSF46689">
    <property type="entry name" value="Homeodomain-like"/>
    <property type="match status" value="2"/>
</dbReference>
<dbReference type="PROSITE" id="PS00041">
    <property type="entry name" value="HTH_ARAC_FAMILY_1"/>
    <property type="match status" value="1"/>
</dbReference>
<gene>
    <name evidence="5" type="primary">rhaR_12</name>
    <name evidence="5" type="ORF">R69776_04693</name>
</gene>
<evidence type="ECO:0000256" key="3">
    <source>
        <dbReference type="ARBA" id="ARBA00023163"/>
    </source>
</evidence>
<keyword evidence="3" id="KW-0804">Transcription</keyword>
<dbReference type="Proteomes" id="UP000673821">
    <property type="component" value="Unassembled WGS sequence"/>
</dbReference>
<evidence type="ECO:0000256" key="1">
    <source>
        <dbReference type="ARBA" id="ARBA00023015"/>
    </source>
</evidence>
<evidence type="ECO:0000313" key="5">
    <source>
        <dbReference type="EMBL" id="CAE6789609.1"/>
    </source>
</evidence>
<dbReference type="PANTHER" id="PTHR46796:SF14">
    <property type="entry name" value="TRANSCRIPTIONAL REGULATORY PROTEIN"/>
    <property type="match status" value="1"/>
</dbReference>
<keyword evidence="1" id="KW-0805">Transcription regulation</keyword>
<comment type="caution">
    <text evidence="5">The sequence shown here is derived from an EMBL/GenBank/DDBJ whole genome shotgun (WGS) entry which is preliminary data.</text>
</comment>